<evidence type="ECO:0000313" key="3">
    <source>
        <dbReference type="Proteomes" id="UP000547931"/>
    </source>
</evidence>
<organism evidence="2 3">
    <name type="scientific">Photorhabdus stackebrandtii</name>
    <dbReference type="NCBI Taxonomy" id="1123042"/>
    <lineage>
        <taxon>Bacteria</taxon>
        <taxon>Pseudomonadati</taxon>
        <taxon>Pseudomonadota</taxon>
        <taxon>Gammaproteobacteria</taxon>
        <taxon>Enterobacterales</taxon>
        <taxon>Morganellaceae</taxon>
        <taxon>Photorhabdus</taxon>
    </lineage>
</organism>
<name>A0A7X5QMQ3_9GAMM</name>
<gene>
    <name evidence="2" type="ORF">C5470_12760</name>
</gene>
<keyword evidence="1" id="KW-0812">Transmembrane</keyword>
<evidence type="ECO:0000256" key="1">
    <source>
        <dbReference type="SAM" id="Phobius"/>
    </source>
</evidence>
<accession>A0A7X5QMQ3</accession>
<reference evidence="2 3" key="1">
    <citation type="submission" date="2018-02" db="EMBL/GenBank/DDBJ databases">
        <authorList>
            <person name="Machado R.A."/>
        </authorList>
    </citation>
    <scope>NUCLEOTIDE SEQUENCE [LARGE SCALE GENOMIC DNA]</scope>
    <source>
        <strain evidence="2 3">DSM 23271</strain>
    </source>
</reference>
<feature type="transmembrane region" description="Helical" evidence="1">
    <location>
        <begin position="12"/>
        <end position="29"/>
    </location>
</feature>
<keyword evidence="3" id="KW-1185">Reference proteome</keyword>
<dbReference type="EMBL" id="PUJV01000013">
    <property type="protein sequence ID" value="NHB97228.1"/>
    <property type="molecule type" value="Genomic_DNA"/>
</dbReference>
<protein>
    <submittedName>
        <fullName evidence="2">Uncharacterized protein</fullName>
    </submittedName>
</protein>
<keyword evidence="1" id="KW-1133">Transmembrane helix</keyword>
<sequence>MYMLFGIFKLNSIKFFSCLYLVMVNIIGCQRNRIKERFLWRVRLFNQYHTELIIMPVTLFYYYEIIYGGVNYKL</sequence>
<keyword evidence="1" id="KW-0472">Membrane</keyword>
<feature type="transmembrane region" description="Helical" evidence="1">
    <location>
        <begin position="50"/>
        <end position="70"/>
    </location>
</feature>
<proteinExistence type="predicted"/>
<dbReference type="Proteomes" id="UP000547931">
    <property type="component" value="Unassembled WGS sequence"/>
</dbReference>
<evidence type="ECO:0000313" key="2">
    <source>
        <dbReference type="EMBL" id="NHB97228.1"/>
    </source>
</evidence>
<comment type="caution">
    <text evidence="2">The sequence shown here is derived from an EMBL/GenBank/DDBJ whole genome shotgun (WGS) entry which is preliminary data.</text>
</comment>
<dbReference type="AlphaFoldDB" id="A0A7X5QMQ3"/>